<evidence type="ECO:0000313" key="2">
    <source>
        <dbReference type="EMBL" id="QMW80654.1"/>
    </source>
</evidence>
<keyword evidence="1" id="KW-0812">Transmembrane</keyword>
<dbReference type="GeneID" id="75053874"/>
<proteinExistence type="predicted"/>
<dbReference type="RefSeq" id="WP_018596661.1">
    <property type="nucleotide sequence ID" value="NZ_CABLBP010000031.1"/>
</dbReference>
<gene>
    <name evidence="2" type="ORF">E5259_25430</name>
</gene>
<sequence>MNNILACVICALVGIIIGYIIGRYVKNAAIKTLYDYLSDVFKNLDNYVMTVSALIVIVSIVLSVVGKIETFASVTINIFGTIVFSWLLTKKSAKVEFKEQEQDLSMRAYRHINYLESAANSAYKTLKDFSDDEGINKEVKLMLSNAMSQIKYIQGGINTCKMDWVDMLSPEQQSKCNIEKNAQDDEEDFGTVDVVVGPEECNQEDA</sequence>
<keyword evidence="1" id="KW-0472">Membrane</keyword>
<protein>
    <submittedName>
        <fullName evidence="2">Uncharacterized protein</fullName>
    </submittedName>
</protein>
<dbReference type="EMBL" id="CP039126">
    <property type="protein sequence ID" value="QMW80654.1"/>
    <property type="molecule type" value="Genomic_DNA"/>
</dbReference>
<feature type="transmembrane region" description="Helical" evidence="1">
    <location>
        <begin position="6"/>
        <end position="25"/>
    </location>
</feature>
<feature type="transmembrane region" description="Helical" evidence="1">
    <location>
        <begin position="71"/>
        <end position="89"/>
    </location>
</feature>
<name>A0A7G5N1B1_9FIRM</name>
<dbReference type="Proteomes" id="UP000515789">
    <property type="component" value="Chromosome"/>
</dbReference>
<evidence type="ECO:0000256" key="1">
    <source>
        <dbReference type="SAM" id="Phobius"/>
    </source>
</evidence>
<keyword evidence="1" id="KW-1133">Transmembrane helix</keyword>
<reference evidence="2 3" key="1">
    <citation type="submission" date="2019-04" db="EMBL/GenBank/DDBJ databases">
        <authorList>
            <person name="Schori C."/>
            <person name="Ahrens C."/>
        </authorList>
    </citation>
    <scope>NUCLEOTIDE SEQUENCE [LARGE SCALE GENOMIC DNA]</scope>
    <source>
        <strain evidence="2 3">DSM 2950</strain>
    </source>
</reference>
<feature type="transmembrane region" description="Helical" evidence="1">
    <location>
        <begin position="46"/>
        <end position="65"/>
    </location>
</feature>
<dbReference type="AlphaFoldDB" id="A0A7G5N1B1"/>
<organism evidence="2 3">
    <name type="scientific">Blautia producta</name>
    <dbReference type="NCBI Taxonomy" id="33035"/>
    <lineage>
        <taxon>Bacteria</taxon>
        <taxon>Bacillati</taxon>
        <taxon>Bacillota</taxon>
        <taxon>Clostridia</taxon>
        <taxon>Lachnospirales</taxon>
        <taxon>Lachnospiraceae</taxon>
        <taxon>Blautia</taxon>
    </lineage>
</organism>
<accession>A0A7G5N1B1</accession>
<evidence type="ECO:0000313" key="3">
    <source>
        <dbReference type="Proteomes" id="UP000515789"/>
    </source>
</evidence>